<evidence type="ECO:0000313" key="5">
    <source>
        <dbReference type="Proteomes" id="UP001060164"/>
    </source>
</evidence>
<dbReference type="PANTHER" id="PTHR30055">
    <property type="entry name" value="HTH-TYPE TRANSCRIPTIONAL REGULATOR RUTR"/>
    <property type="match status" value="1"/>
</dbReference>
<keyword evidence="1 2" id="KW-0238">DNA-binding</keyword>
<organism evidence="4 5">
    <name type="scientific">Ruminococcus gauvreauii</name>
    <dbReference type="NCBI Taxonomy" id="438033"/>
    <lineage>
        <taxon>Bacteria</taxon>
        <taxon>Bacillati</taxon>
        <taxon>Bacillota</taxon>
        <taxon>Clostridia</taxon>
        <taxon>Eubacteriales</taxon>
        <taxon>Oscillospiraceae</taxon>
        <taxon>Ruminococcus</taxon>
    </lineage>
</organism>
<dbReference type="Gene3D" id="1.10.357.10">
    <property type="entry name" value="Tetracycline Repressor, domain 2"/>
    <property type="match status" value="1"/>
</dbReference>
<dbReference type="Proteomes" id="UP001060164">
    <property type="component" value="Chromosome"/>
</dbReference>
<keyword evidence="5" id="KW-1185">Reference proteome</keyword>
<protein>
    <submittedName>
        <fullName evidence="4">TetR/AcrR family transcriptional regulator</fullName>
    </submittedName>
</protein>
<dbReference type="SUPFAM" id="SSF46689">
    <property type="entry name" value="Homeodomain-like"/>
    <property type="match status" value="1"/>
</dbReference>
<dbReference type="PANTHER" id="PTHR30055:SF226">
    <property type="entry name" value="HTH-TYPE TRANSCRIPTIONAL REGULATOR PKSA"/>
    <property type="match status" value="1"/>
</dbReference>
<dbReference type="PROSITE" id="PS50977">
    <property type="entry name" value="HTH_TETR_2"/>
    <property type="match status" value="1"/>
</dbReference>
<feature type="domain" description="HTH tetR-type" evidence="3">
    <location>
        <begin position="7"/>
        <end position="67"/>
    </location>
</feature>
<dbReference type="Pfam" id="PF00440">
    <property type="entry name" value="TetR_N"/>
    <property type="match status" value="1"/>
</dbReference>
<gene>
    <name evidence="4" type="ORF">NQ502_12380</name>
</gene>
<dbReference type="InterPro" id="IPR001647">
    <property type="entry name" value="HTH_TetR"/>
</dbReference>
<dbReference type="InterPro" id="IPR050109">
    <property type="entry name" value="HTH-type_TetR-like_transc_reg"/>
</dbReference>
<evidence type="ECO:0000313" key="4">
    <source>
        <dbReference type="EMBL" id="UWP58175.1"/>
    </source>
</evidence>
<evidence type="ECO:0000256" key="1">
    <source>
        <dbReference type="ARBA" id="ARBA00023125"/>
    </source>
</evidence>
<dbReference type="InterPro" id="IPR009057">
    <property type="entry name" value="Homeodomain-like_sf"/>
</dbReference>
<sequence>MAQVLKEEIREKILQAALQEFYQHGFSGAAMRNIAEQASIPTGLIYSYYANKEALLEAVLQPVRYNWKSVLVEGMGRHGNGGQSDRLSKREMDCIKNLLLHRREFIIMMDKSGNTRFTGEKETFILEIEEHLSRLMKEAKEYDDVYIHIIVDNFVEGLLQVMYHCKNDEHALKTMEKLIQMYLYGIAL</sequence>
<dbReference type="PRINTS" id="PR00455">
    <property type="entry name" value="HTHTETR"/>
</dbReference>
<evidence type="ECO:0000256" key="2">
    <source>
        <dbReference type="PROSITE-ProRule" id="PRU00335"/>
    </source>
</evidence>
<proteinExistence type="predicted"/>
<reference evidence="4" key="1">
    <citation type="journal article" date="2022" name="Cell">
        <title>Design, construction, and in vivo augmentation of a complex gut microbiome.</title>
        <authorList>
            <person name="Cheng A.G."/>
            <person name="Ho P.Y."/>
            <person name="Aranda-Diaz A."/>
            <person name="Jain S."/>
            <person name="Yu F.B."/>
            <person name="Meng X."/>
            <person name="Wang M."/>
            <person name="Iakiviak M."/>
            <person name="Nagashima K."/>
            <person name="Zhao A."/>
            <person name="Murugkar P."/>
            <person name="Patil A."/>
            <person name="Atabakhsh K."/>
            <person name="Weakley A."/>
            <person name="Yan J."/>
            <person name="Brumbaugh A.R."/>
            <person name="Higginbottom S."/>
            <person name="Dimas A."/>
            <person name="Shiver A.L."/>
            <person name="Deutschbauer A."/>
            <person name="Neff N."/>
            <person name="Sonnenburg J.L."/>
            <person name="Huang K.C."/>
            <person name="Fischbach M.A."/>
        </authorList>
    </citation>
    <scope>NUCLEOTIDE SEQUENCE</scope>
    <source>
        <strain evidence="4">DSM 19829</strain>
    </source>
</reference>
<dbReference type="EMBL" id="CP102290">
    <property type="protein sequence ID" value="UWP58175.1"/>
    <property type="molecule type" value="Genomic_DNA"/>
</dbReference>
<accession>A0ABY5VE72</accession>
<name>A0ABY5VE72_9FIRM</name>
<dbReference type="RefSeq" id="WP_028529233.1">
    <property type="nucleotide sequence ID" value="NZ_CABLBR010000021.1"/>
</dbReference>
<feature type="DNA-binding region" description="H-T-H motif" evidence="2">
    <location>
        <begin position="30"/>
        <end position="49"/>
    </location>
</feature>
<evidence type="ECO:0000259" key="3">
    <source>
        <dbReference type="PROSITE" id="PS50977"/>
    </source>
</evidence>